<protein>
    <recommendedName>
        <fullName evidence="4">BrnA antitoxin of type II toxin-antitoxin system</fullName>
    </recommendedName>
</protein>
<evidence type="ECO:0000313" key="2">
    <source>
        <dbReference type="EMBL" id="MCO6407928.1"/>
    </source>
</evidence>
<comment type="caution">
    <text evidence="2">The sequence shown here is derived from an EMBL/GenBank/DDBJ whole genome shotgun (WGS) entry which is preliminary data.</text>
</comment>
<evidence type="ECO:0000256" key="1">
    <source>
        <dbReference type="SAM" id="MobiDB-lite"/>
    </source>
</evidence>
<evidence type="ECO:0008006" key="4">
    <source>
        <dbReference type="Google" id="ProtNLM"/>
    </source>
</evidence>
<name>A0ABT1CP06_9HYPH</name>
<feature type="region of interest" description="Disordered" evidence="1">
    <location>
        <begin position="1"/>
        <end position="39"/>
    </location>
</feature>
<gene>
    <name evidence="2" type="ORF">GTW23_07035</name>
</gene>
<dbReference type="EMBL" id="JAAAML010000001">
    <property type="protein sequence ID" value="MCO6407928.1"/>
    <property type="molecule type" value="Genomic_DNA"/>
</dbReference>
<accession>A0ABT1CP06</accession>
<sequence>MKPPRRTGSAFERAEAAFKSATTKPVEAASRPAPKTIGVPEGKEMVSIRLDRAVLEHFQEDGPGWQDRINAALRTAARLEGE</sequence>
<dbReference type="InterPro" id="IPR025528">
    <property type="entry name" value="BrnA_antitoxin"/>
</dbReference>
<keyword evidence="3" id="KW-1185">Reference proteome</keyword>
<proteinExistence type="predicted"/>
<dbReference type="Proteomes" id="UP001320715">
    <property type="component" value="Unassembled WGS sequence"/>
</dbReference>
<reference evidence="2 3" key="1">
    <citation type="submission" date="2020-01" db="EMBL/GenBank/DDBJ databases">
        <title>Genomes of bacteria type strains.</title>
        <authorList>
            <person name="Chen J."/>
            <person name="Zhu S."/>
            <person name="Yang J."/>
        </authorList>
    </citation>
    <scope>NUCLEOTIDE SEQUENCE [LARGE SCALE GENOMIC DNA]</scope>
    <source>
        <strain evidence="2 3">DSM 16655</strain>
    </source>
</reference>
<organism evidence="2 3">
    <name type="scientific">Hoeflea alexandrii</name>
    <dbReference type="NCBI Taxonomy" id="288436"/>
    <lineage>
        <taxon>Bacteria</taxon>
        <taxon>Pseudomonadati</taxon>
        <taxon>Pseudomonadota</taxon>
        <taxon>Alphaproteobacteria</taxon>
        <taxon>Hyphomicrobiales</taxon>
        <taxon>Rhizobiaceae</taxon>
        <taxon>Hoeflea</taxon>
    </lineage>
</organism>
<dbReference type="Pfam" id="PF14384">
    <property type="entry name" value="BrnA_antitoxin"/>
    <property type="match status" value="1"/>
</dbReference>
<evidence type="ECO:0000313" key="3">
    <source>
        <dbReference type="Proteomes" id="UP001320715"/>
    </source>
</evidence>
<dbReference type="RefSeq" id="WP_252915202.1">
    <property type="nucleotide sequence ID" value="NZ_JAAAML010000001.1"/>
</dbReference>